<gene>
    <name evidence="15" type="ORF">A2311_03455</name>
</gene>
<dbReference type="GO" id="GO:0070042">
    <property type="term" value="F:rRNA (uridine-N3-)-methyltransferase activity"/>
    <property type="evidence" value="ECO:0007669"/>
    <property type="project" value="TreeGrafter"/>
</dbReference>
<dbReference type="SUPFAM" id="SSF75217">
    <property type="entry name" value="alpha/beta knot"/>
    <property type="match status" value="1"/>
</dbReference>
<dbReference type="Proteomes" id="UP000178951">
    <property type="component" value="Unassembled WGS sequence"/>
</dbReference>
<evidence type="ECO:0000313" key="16">
    <source>
        <dbReference type="Proteomes" id="UP000178951"/>
    </source>
</evidence>
<dbReference type="PIRSF" id="PIRSF015601">
    <property type="entry name" value="MTase_slr0722"/>
    <property type="match status" value="1"/>
</dbReference>
<dbReference type="EC" id="2.1.1.193" evidence="3 12"/>
<dbReference type="InterPro" id="IPR046886">
    <property type="entry name" value="RsmE_MTase_dom"/>
</dbReference>
<comment type="caution">
    <text evidence="15">The sequence shown here is derived from an EMBL/GenBank/DDBJ whole genome shotgun (WGS) entry which is preliminary data.</text>
</comment>
<dbReference type="Gene3D" id="3.40.1280.10">
    <property type="match status" value="1"/>
</dbReference>
<dbReference type="GO" id="GO:0070475">
    <property type="term" value="P:rRNA base methylation"/>
    <property type="evidence" value="ECO:0007669"/>
    <property type="project" value="TreeGrafter"/>
</dbReference>
<dbReference type="InterPro" id="IPR046887">
    <property type="entry name" value="RsmE_PUA-like"/>
</dbReference>
<accession>A0A1F4TRU0</accession>
<keyword evidence="7 12" id="KW-0489">Methyltransferase</keyword>
<evidence type="ECO:0000256" key="12">
    <source>
        <dbReference type="PIRNR" id="PIRNR015601"/>
    </source>
</evidence>
<dbReference type="PANTHER" id="PTHR30027">
    <property type="entry name" value="RIBOSOMAL RNA SMALL SUBUNIT METHYLTRANSFERASE E"/>
    <property type="match status" value="1"/>
</dbReference>
<evidence type="ECO:0000259" key="13">
    <source>
        <dbReference type="Pfam" id="PF04452"/>
    </source>
</evidence>
<evidence type="ECO:0000256" key="10">
    <source>
        <dbReference type="ARBA" id="ARBA00025699"/>
    </source>
</evidence>
<comment type="function">
    <text evidence="10 12">Specifically methylates the N3 position of the uracil ring of uridine 1498 (m3U1498) in 16S rRNA. Acts on the fully assembled 30S ribosomal subunit.</text>
</comment>
<dbReference type="InterPro" id="IPR015947">
    <property type="entry name" value="PUA-like_sf"/>
</dbReference>
<evidence type="ECO:0000259" key="14">
    <source>
        <dbReference type="Pfam" id="PF20260"/>
    </source>
</evidence>
<dbReference type="Pfam" id="PF20260">
    <property type="entry name" value="PUA_4"/>
    <property type="match status" value="1"/>
</dbReference>
<name>A0A1F4TRU0_UNCSA</name>
<keyword evidence="9 12" id="KW-0949">S-adenosyl-L-methionine</keyword>
<keyword evidence="8 12" id="KW-0808">Transferase</keyword>
<feature type="domain" description="Ribosomal RNA small subunit methyltransferase E methyltransferase" evidence="13">
    <location>
        <begin position="71"/>
        <end position="229"/>
    </location>
</feature>
<evidence type="ECO:0000256" key="8">
    <source>
        <dbReference type="ARBA" id="ARBA00022679"/>
    </source>
</evidence>
<dbReference type="NCBIfam" id="TIGR00046">
    <property type="entry name" value="RsmE family RNA methyltransferase"/>
    <property type="match status" value="1"/>
</dbReference>
<organism evidence="15 16">
    <name type="scientific">candidate division WOR-1 bacterium RIFOXYB2_FULL_48_7</name>
    <dbReference type="NCBI Taxonomy" id="1802583"/>
    <lineage>
        <taxon>Bacteria</taxon>
        <taxon>Bacillati</taxon>
        <taxon>Saganbacteria</taxon>
    </lineage>
</organism>
<dbReference type="SUPFAM" id="SSF88697">
    <property type="entry name" value="PUA domain-like"/>
    <property type="match status" value="1"/>
</dbReference>
<dbReference type="STRING" id="1802583.A2311_03455"/>
<dbReference type="InterPro" id="IPR006700">
    <property type="entry name" value="RsmE"/>
</dbReference>
<proteinExistence type="inferred from homology"/>
<dbReference type="NCBIfam" id="NF008692">
    <property type="entry name" value="PRK11713.1-5"/>
    <property type="match status" value="1"/>
</dbReference>
<evidence type="ECO:0000256" key="7">
    <source>
        <dbReference type="ARBA" id="ARBA00022603"/>
    </source>
</evidence>
<reference evidence="15 16" key="1">
    <citation type="journal article" date="2016" name="Nat. Commun.">
        <title>Thousands of microbial genomes shed light on interconnected biogeochemical processes in an aquifer system.</title>
        <authorList>
            <person name="Anantharaman K."/>
            <person name="Brown C.T."/>
            <person name="Hug L.A."/>
            <person name="Sharon I."/>
            <person name="Castelle C.J."/>
            <person name="Probst A.J."/>
            <person name="Thomas B.C."/>
            <person name="Singh A."/>
            <person name="Wilkins M.J."/>
            <person name="Karaoz U."/>
            <person name="Brodie E.L."/>
            <person name="Williams K.H."/>
            <person name="Hubbard S.S."/>
            <person name="Banfield J.F."/>
        </authorList>
    </citation>
    <scope>NUCLEOTIDE SEQUENCE [LARGE SCALE GENOMIC DNA]</scope>
</reference>
<dbReference type="InterPro" id="IPR029028">
    <property type="entry name" value="Alpha/beta_knot_MTases"/>
</dbReference>
<keyword evidence="5 12" id="KW-0963">Cytoplasm</keyword>
<comment type="catalytic activity">
    <reaction evidence="11 12">
        <text>uridine(1498) in 16S rRNA + S-adenosyl-L-methionine = N(3)-methyluridine(1498) in 16S rRNA + S-adenosyl-L-homocysteine + H(+)</text>
        <dbReference type="Rhea" id="RHEA:42920"/>
        <dbReference type="Rhea" id="RHEA-COMP:10283"/>
        <dbReference type="Rhea" id="RHEA-COMP:10284"/>
        <dbReference type="ChEBI" id="CHEBI:15378"/>
        <dbReference type="ChEBI" id="CHEBI:57856"/>
        <dbReference type="ChEBI" id="CHEBI:59789"/>
        <dbReference type="ChEBI" id="CHEBI:65315"/>
        <dbReference type="ChEBI" id="CHEBI:74502"/>
        <dbReference type="EC" id="2.1.1.193"/>
    </reaction>
</comment>
<dbReference type="InterPro" id="IPR029026">
    <property type="entry name" value="tRNA_m1G_MTases_N"/>
</dbReference>
<evidence type="ECO:0000256" key="6">
    <source>
        <dbReference type="ARBA" id="ARBA00022552"/>
    </source>
</evidence>
<keyword evidence="6 12" id="KW-0698">rRNA processing</keyword>
<evidence type="ECO:0000256" key="11">
    <source>
        <dbReference type="ARBA" id="ARBA00047944"/>
    </source>
</evidence>
<dbReference type="AlphaFoldDB" id="A0A1F4TRU0"/>
<comment type="subcellular location">
    <subcellularLocation>
        <location evidence="1 12">Cytoplasm</location>
    </subcellularLocation>
</comment>
<evidence type="ECO:0000256" key="5">
    <source>
        <dbReference type="ARBA" id="ARBA00022490"/>
    </source>
</evidence>
<evidence type="ECO:0000256" key="9">
    <source>
        <dbReference type="ARBA" id="ARBA00022691"/>
    </source>
</evidence>
<evidence type="ECO:0000256" key="1">
    <source>
        <dbReference type="ARBA" id="ARBA00004496"/>
    </source>
</evidence>
<evidence type="ECO:0000313" key="15">
    <source>
        <dbReference type="EMBL" id="OGC35378.1"/>
    </source>
</evidence>
<dbReference type="EMBL" id="MEUF01000029">
    <property type="protein sequence ID" value="OGC35378.1"/>
    <property type="molecule type" value="Genomic_DNA"/>
</dbReference>
<dbReference type="CDD" id="cd18084">
    <property type="entry name" value="RsmE-like"/>
    <property type="match status" value="1"/>
</dbReference>
<protein>
    <recommendedName>
        <fullName evidence="4 12">Ribosomal RNA small subunit methyltransferase E</fullName>
        <ecNumber evidence="3 12">2.1.1.193</ecNumber>
    </recommendedName>
</protein>
<sequence>MSLPRLFVPATQLPRIIGDDVHYLKAVMRLKPGDELEIFDGTGKIHLAKIESFEADEILCRLLSWRLADSELPCQITLAQALPKGQKMDFIIEKGTELGVHQIIPLLTERTIAQKAKPGRWQKLAKEAAEQSGRAIVPTIKETLEFAGLLRQANSYQLAIIPWELERKTTLRDILTTKPPKNILIVIGPEGGFSQAEISAALAAGIIPVSLGKRILRTETAALATLAVLADYWSGTTKK</sequence>
<evidence type="ECO:0000256" key="4">
    <source>
        <dbReference type="ARBA" id="ARBA00013673"/>
    </source>
</evidence>
<dbReference type="PANTHER" id="PTHR30027:SF3">
    <property type="entry name" value="16S RRNA (URACIL(1498)-N(3))-METHYLTRANSFERASE"/>
    <property type="match status" value="1"/>
</dbReference>
<dbReference type="GO" id="GO:0005737">
    <property type="term" value="C:cytoplasm"/>
    <property type="evidence" value="ECO:0007669"/>
    <property type="project" value="UniProtKB-SubCell"/>
</dbReference>
<evidence type="ECO:0000256" key="3">
    <source>
        <dbReference type="ARBA" id="ARBA00012328"/>
    </source>
</evidence>
<dbReference type="Pfam" id="PF04452">
    <property type="entry name" value="Methyltrans_RNA"/>
    <property type="match status" value="1"/>
</dbReference>
<evidence type="ECO:0000256" key="2">
    <source>
        <dbReference type="ARBA" id="ARBA00005528"/>
    </source>
</evidence>
<feature type="domain" description="Ribosomal RNA small subunit methyltransferase E PUA-like" evidence="14">
    <location>
        <begin position="18"/>
        <end position="62"/>
    </location>
</feature>
<comment type="similarity">
    <text evidence="2 12">Belongs to the RNA methyltransferase RsmE family.</text>
</comment>